<dbReference type="Gene3D" id="3.40.50.300">
    <property type="entry name" value="P-loop containing nucleotide triphosphate hydrolases"/>
    <property type="match status" value="1"/>
</dbReference>
<name>A0A2A9CP16_9ACTN</name>
<protein>
    <submittedName>
        <fullName evidence="5">Amino acid/amide ABC transporter ATP-binding protein 1 (HAAT family)</fullName>
    </submittedName>
</protein>
<dbReference type="GO" id="GO:0042941">
    <property type="term" value="P:D-alanine transmembrane transport"/>
    <property type="evidence" value="ECO:0007669"/>
    <property type="project" value="TreeGrafter"/>
</dbReference>
<dbReference type="Pfam" id="PF12399">
    <property type="entry name" value="BCA_ABC_TP_C"/>
    <property type="match status" value="1"/>
</dbReference>
<dbReference type="GO" id="GO:1903806">
    <property type="term" value="P:L-isoleucine import across plasma membrane"/>
    <property type="evidence" value="ECO:0007669"/>
    <property type="project" value="TreeGrafter"/>
</dbReference>
<organism evidence="5 6">
    <name type="scientific">Propionicimonas paludicola</name>
    <dbReference type="NCBI Taxonomy" id="185243"/>
    <lineage>
        <taxon>Bacteria</taxon>
        <taxon>Bacillati</taxon>
        <taxon>Actinomycetota</taxon>
        <taxon>Actinomycetes</taxon>
        <taxon>Propionibacteriales</taxon>
        <taxon>Nocardioidaceae</taxon>
        <taxon>Propionicimonas</taxon>
    </lineage>
</organism>
<dbReference type="InterPro" id="IPR051120">
    <property type="entry name" value="ABC_AA/LPS_Transport"/>
</dbReference>
<dbReference type="GO" id="GO:1903805">
    <property type="term" value="P:L-valine import across plasma membrane"/>
    <property type="evidence" value="ECO:0007669"/>
    <property type="project" value="TreeGrafter"/>
</dbReference>
<evidence type="ECO:0000313" key="6">
    <source>
        <dbReference type="Proteomes" id="UP000226079"/>
    </source>
</evidence>
<comment type="caution">
    <text evidence="5">The sequence shown here is derived from an EMBL/GenBank/DDBJ whole genome shotgun (WGS) entry which is preliminary data.</text>
</comment>
<dbReference type="GO" id="GO:0015808">
    <property type="term" value="P:L-alanine transport"/>
    <property type="evidence" value="ECO:0007669"/>
    <property type="project" value="TreeGrafter"/>
</dbReference>
<dbReference type="InterPro" id="IPR032823">
    <property type="entry name" value="BCA_ABC_TP_C"/>
</dbReference>
<proteinExistence type="predicted"/>
<keyword evidence="3 5" id="KW-0067">ATP-binding</keyword>
<evidence type="ECO:0000259" key="4">
    <source>
        <dbReference type="PROSITE" id="PS50893"/>
    </source>
</evidence>
<gene>
    <name evidence="5" type="ORF">ATK74_0675</name>
</gene>
<reference evidence="5 6" key="1">
    <citation type="submission" date="2017-10" db="EMBL/GenBank/DDBJ databases">
        <title>Sequencing the genomes of 1000 actinobacteria strains.</title>
        <authorList>
            <person name="Klenk H.-P."/>
        </authorList>
    </citation>
    <scope>NUCLEOTIDE SEQUENCE [LARGE SCALE GENOMIC DNA]</scope>
    <source>
        <strain evidence="5 6">DSM 15597</strain>
    </source>
</reference>
<dbReference type="GO" id="GO:0015192">
    <property type="term" value="F:L-phenylalanine transmembrane transporter activity"/>
    <property type="evidence" value="ECO:0007669"/>
    <property type="project" value="TreeGrafter"/>
</dbReference>
<evidence type="ECO:0000256" key="3">
    <source>
        <dbReference type="ARBA" id="ARBA00022840"/>
    </source>
</evidence>
<dbReference type="GO" id="GO:0005524">
    <property type="term" value="F:ATP binding"/>
    <property type="evidence" value="ECO:0007669"/>
    <property type="project" value="UniProtKB-KW"/>
</dbReference>
<sequence>MGMPVEEAMQQVQTMDRNVLLDARNVTMQFGGLIAVNDVSLQVHSGEIVGLIGPNGAGKTTFFNCLTGLYKPTFGMVTFDGKPLPPKPRMVVREGMARTFQNIRLFHNMTAIENVMVGMYSRTKTNAIDAVFRLPRHRREEIASTRRAQELLEFVGLTGVGDTLSRNLPYGDQRRLEIARALATEPKLLLLDEPTAGMNPQETRQAEELIFKIRDLGLAVLVIEHDMRFIFNLCDRVSCLVRGAVLVEGPGDVVQNDPRVIEAYIGSPAAPPAATTDPLNGGVADA</sequence>
<dbReference type="PANTHER" id="PTHR45772:SF7">
    <property type="entry name" value="AMINO ACID ABC TRANSPORTER ATP-BINDING PROTEIN"/>
    <property type="match status" value="1"/>
</dbReference>
<keyword evidence="1" id="KW-0813">Transport</keyword>
<dbReference type="Proteomes" id="UP000226079">
    <property type="component" value="Unassembled WGS sequence"/>
</dbReference>
<dbReference type="SMART" id="SM00382">
    <property type="entry name" value="AAA"/>
    <property type="match status" value="1"/>
</dbReference>
<dbReference type="GO" id="GO:0005886">
    <property type="term" value="C:plasma membrane"/>
    <property type="evidence" value="ECO:0007669"/>
    <property type="project" value="TreeGrafter"/>
</dbReference>
<keyword evidence="6" id="KW-1185">Reference proteome</keyword>
<keyword evidence="2" id="KW-0547">Nucleotide-binding</keyword>
<dbReference type="GO" id="GO:0015188">
    <property type="term" value="F:L-isoleucine transmembrane transporter activity"/>
    <property type="evidence" value="ECO:0007669"/>
    <property type="project" value="TreeGrafter"/>
</dbReference>
<accession>A0A2A9CP16</accession>
<dbReference type="PROSITE" id="PS50893">
    <property type="entry name" value="ABC_TRANSPORTER_2"/>
    <property type="match status" value="1"/>
</dbReference>
<evidence type="ECO:0000256" key="2">
    <source>
        <dbReference type="ARBA" id="ARBA00022741"/>
    </source>
</evidence>
<dbReference type="PANTHER" id="PTHR45772">
    <property type="entry name" value="CONSERVED COMPONENT OF ABC TRANSPORTER FOR NATURAL AMINO ACIDS-RELATED"/>
    <property type="match status" value="1"/>
</dbReference>
<dbReference type="Pfam" id="PF00005">
    <property type="entry name" value="ABC_tran"/>
    <property type="match status" value="1"/>
</dbReference>
<dbReference type="InterPro" id="IPR003593">
    <property type="entry name" value="AAA+_ATPase"/>
</dbReference>
<dbReference type="EMBL" id="PDJC01000001">
    <property type="protein sequence ID" value="PFG16143.1"/>
    <property type="molecule type" value="Genomic_DNA"/>
</dbReference>
<dbReference type="GO" id="GO:0005304">
    <property type="term" value="F:L-valine transmembrane transporter activity"/>
    <property type="evidence" value="ECO:0007669"/>
    <property type="project" value="TreeGrafter"/>
</dbReference>
<dbReference type="CDD" id="cd03219">
    <property type="entry name" value="ABC_Mj1267_LivG_branched"/>
    <property type="match status" value="1"/>
</dbReference>
<dbReference type="FunFam" id="3.40.50.300:FF:000421">
    <property type="entry name" value="Branched-chain amino acid ABC transporter ATP-binding protein"/>
    <property type="match status" value="1"/>
</dbReference>
<dbReference type="RefSeq" id="WP_281255354.1">
    <property type="nucleotide sequence ID" value="NZ_PDJC01000001.1"/>
</dbReference>
<evidence type="ECO:0000313" key="5">
    <source>
        <dbReference type="EMBL" id="PFG16143.1"/>
    </source>
</evidence>
<evidence type="ECO:0000256" key="1">
    <source>
        <dbReference type="ARBA" id="ARBA00022448"/>
    </source>
</evidence>
<dbReference type="AlphaFoldDB" id="A0A2A9CP16"/>
<feature type="domain" description="ABC transporter" evidence="4">
    <location>
        <begin position="21"/>
        <end position="267"/>
    </location>
</feature>
<dbReference type="InterPro" id="IPR027417">
    <property type="entry name" value="P-loop_NTPase"/>
</dbReference>
<dbReference type="GO" id="GO:0016887">
    <property type="term" value="F:ATP hydrolysis activity"/>
    <property type="evidence" value="ECO:0007669"/>
    <property type="project" value="InterPro"/>
</dbReference>
<dbReference type="SUPFAM" id="SSF52540">
    <property type="entry name" value="P-loop containing nucleoside triphosphate hydrolases"/>
    <property type="match status" value="1"/>
</dbReference>
<dbReference type="InterPro" id="IPR003439">
    <property type="entry name" value="ABC_transporter-like_ATP-bd"/>
</dbReference>